<keyword evidence="1" id="KW-0472">Membrane</keyword>
<dbReference type="RefSeq" id="WP_130610108.1">
    <property type="nucleotide sequence ID" value="NZ_AP019400.1"/>
</dbReference>
<protein>
    <submittedName>
        <fullName evidence="2">Uncharacterized protein</fullName>
    </submittedName>
</protein>
<sequence>MIDFINEYINIFYAIGQVAALLVAILTVFLWIENIKTRRAANRPLIIPTNLNSTDTNDRLFVYDFEYPLDEHVKYRGISFFGLKNIGKGPTINLKVESFVNKRGNAFSVSPNIINLPEDITVPFVIRFKFENSIDDLEFTTFLTKLSYQDVFKKRYYLSVELWLRGHLNEDESISQAFILRYQNSNNPTWNEFDTVIFREVENHGIWELDKMKNMVKQQTNSGA</sequence>
<dbReference type="KEGG" id="cohn:KCTCHS21_32040"/>
<keyword evidence="3" id="KW-1185">Reference proteome</keyword>
<name>A0A3T1D6W2_9BACL</name>
<dbReference type="Proteomes" id="UP000289856">
    <property type="component" value="Chromosome"/>
</dbReference>
<reference evidence="2 3" key="1">
    <citation type="submission" date="2019-01" db="EMBL/GenBank/DDBJ databases">
        <title>Complete genome sequence of Cohnella hallensis HS21 isolated from Korean fir (Abies koreana) rhizospheric soil.</title>
        <authorList>
            <person name="Jiang L."/>
            <person name="Kang S.W."/>
            <person name="Kim S."/>
            <person name="Jung J."/>
            <person name="Kim C.Y."/>
            <person name="Kim D.H."/>
            <person name="Kim S.W."/>
            <person name="Lee J."/>
        </authorList>
    </citation>
    <scope>NUCLEOTIDE SEQUENCE [LARGE SCALE GENOMIC DNA]</scope>
    <source>
        <strain evidence="2 3">HS21</strain>
    </source>
</reference>
<gene>
    <name evidence="2" type="ORF">KCTCHS21_32040</name>
</gene>
<keyword evidence="1" id="KW-1133">Transmembrane helix</keyword>
<dbReference type="EMBL" id="AP019400">
    <property type="protein sequence ID" value="BBI33805.1"/>
    <property type="molecule type" value="Genomic_DNA"/>
</dbReference>
<evidence type="ECO:0000313" key="3">
    <source>
        <dbReference type="Proteomes" id="UP000289856"/>
    </source>
</evidence>
<evidence type="ECO:0000313" key="2">
    <source>
        <dbReference type="EMBL" id="BBI33805.1"/>
    </source>
</evidence>
<feature type="transmembrane region" description="Helical" evidence="1">
    <location>
        <begin position="12"/>
        <end position="32"/>
    </location>
</feature>
<dbReference type="OrthoDB" id="9881444at2"/>
<evidence type="ECO:0000256" key="1">
    <source>
        <dbReference type="SAM" id="Phobius"/>
    </source>
</evidence>
<accession>A0A3T1D6W2</accession>
<dbReference type="AlphaFoldDB" id="A0A3T1D6W2"/>
<organism evidence="2 3">
    <name type="scientific">Cohnella abietis</name>
    <dbReference type="NCBI Taxonomy" id="2507935"/>
    <lineage>
        <taxon>Bacteria</taxon>
        <taxon>Bacillati</taxon>
        <taxon>Bacillota</taxon>
        <taxon>Bacilli</taxon>
        <taxon>Bacillales</taxon>
        <taxon>Paenibacillaceae</taxon>
        <taxon>Cohnella</taxon>
    </lineage>
</organism>
<keyword evidence="1" id="KW-0812">Transmembrane</keyword>
<proteinExistence type="predicted"/>